<evidence type="ECO:0000256" key="2">
    <source>
        <dbReference type="SAM" id="SignalP"/>
    </source>
</evidence>
<dbReference type="PROSITE" id="PS51257">
    <property type="entry name" value="PROKAR_LIPOPROTEIN"/>
    <property type="match status" value="1"/>
</dbReference>
<reference evidence="3" key="1">
    <citation type="journal article" date="2014" name="Int. J. Syst. Evol. Microbiol.">
        <title>Complete genome sequence of Corynebacterium casei LMG S-19264T (=DSM 44701T), isolated from a smear-ripened cheese.</title>
        <authorList>
            <consortium name="US DOE Joint Genome Institute (JGI-PGF)"/>
            <person name="Walter F."/>
            <person name="Albersmeier A."/>
            <person name="Kalinowski J."/>
            <person name="Ruckert C."/>
        </authorList>
    </citation>
    <scope>NUCLEOTIDE SEQUENCE</scope>
    <source>
        <strain evidence="3">JCM 13064</strain>
    </source>
</reference>
<keyword evidence="4" id="KW-1185">Reference proteome</keyword>
<evidence type="ECO:0000256" key="1">
    <source>
        <dbReference type="SAM" id="MobiDB-lite"/>
    </source>
</evidence>
<comment type="caution">
    <text evidence="3">The sequence shown here is derived from an EMBL/GenBank/DDBJ whole genome shotgun (WGS) entry which is preliminary data.</text>
</comment>
<reference evidence="3" key="2">
    <citation type="submission" date="2020-09" db="EMBL/GenBank/DDBJ databases">
        <authorList>
            <person name="Sun Q."/>
            <person name="Ohkuma M."/>
        </authorList>
    </citation>
    <scope>NUCLEOTIDE SEQUENCE</scope>
    <source>
        <strain evidence="3">JCM 13064</strain>
    </source>
</reference>
<feature type="compositionally biased region" description="Polar residues" evidence="1">
    <location>
        <begin position="186"/>
        <end position="201"/>
    </location>
</feature>
<feature type="compositionally biased region" description="Polar residues" evidence="1">
    <location>
        <begin position="114"/>
        <end position="145"/>
    </location>
</feature>
<feature type="chain" id="PRO_5039380762" evidence="2">
    <location>
        <begin position="40"/>
        <end position="220"/>
    </location>
</feature>
<accession>A0A917QYC0</accession>
<feature type="region of interest" description="Disordered" evidence="1">
    <location>
        <begin position="175"/>
        <end position="220"/>
    </location>
</feature>
<feature type="compositionally biased region" description="Acidic residues" evidence="1">
    <location>
        <begin position="208"/>
        <end position="220"/>
    </location>
</feature>
<feature type="region of interest" description="Disordered" evidence="1">
    <location>
        <begin position="96"/>
        <end position="145"/>
    </location>
</feature>
<proteinExistence type="predicted"/>
<dbReference type="EMBL" id="BMNT01000008">
    <property type="protein sequence ID" value="GGK75249.1"/>
    <property type="molecule type" value="Genomic_DNA"/>
</dbReference>
<evidence type="ECO:0000313" key="4">
    <source>
        <dbReference type="Proteomes" id="UP000645217"/>
    </source>
</evidence>
<protein>
    <submittedName>
        <fullName evidence="3">Uncharacterized protein</fullName>
    </submittedName>
</protein>
<dbReference type="Proteomes" id="UP000645217">
    <property type="component" value="Unassembled WGS sequence"/>
</dbReference>
<dbReference type="RefSeq" id="WP_189162457.1">
    <property type="nucleotide sequence ID" value="NZ_BMNT01000008.1"/>
</dbReference>
<gene>
    <name evidence="3" type="ORF">GCM10007964_17610</name>
</gene>
<dbReference type="AlphaFoldDB" id="A0A917QYC0"/>
<keyword evidence="2" id="KW-0732">Signal</keyword>
<feature type="signal peptide" evidence="2">
    <location>
        <begin position="1"/>
        <end position="39"/>
    </location>
</feature>
<name>A0A917QYC0_9ACTN</name>
<organism evidence="3 4">
    <name type="scientific">Sphaerisporangium melleum</name>
    <dbReference type="NCBI Taxonomy" id="321316"/>
    <lineage>
        <taxon>Bacteria</taxon>
        <taxon>Bacillati</taxon>
        <taxon>Actinomycetota</taxon>
        <taxon>Actinomycetes</taxon>
        <taxon>Streptosporangiales</taxon>
        <taxon>Streptosporangiaceae</taxon>
        <taxon>Sphaerisporangium</taxon>
    </lineage>
</organism>
<sequence>MTGRQRGHRPFTGGNVAMMLLAGAAACLAVTVAAAPANAGTAPTRHHAHAHSPGHAAARALVRSANRAHVRTAGRAQTRRYRWVRDHVRVSPRLRWRGGYAGHGDDDGPGGTQIIRSGNGKRNNTINEIASPTSNRGFQHTSTDTMGGATGIQNALCKNTKVCTIHLQVTIINSGGAQQKKEKSATNRSGGTTSAHQTWSTPKKDDSGETGDASDDCCCD</sequence>
<evidence type="ECO:0000313" key="3">
    <source>
        <dbReference type="EMBL" id="GGK75249.1"/>
    </source>
</evidence>